<dbReference type="EMBL" id="BMZN01000001">
    <property type="protein sequence ID" value="GHC41009.1"/>
    <property type="molecule type" value="Genomic_DNA"/>
</dbReference>
<gene>
    <name evidence="1" type="ORF">GCM10010096_09580</name>
</gene>
<dbReference type="InterPro" id="IPR021332">
    <property type="entry name" value="DUF2944"/>
</dbReference>
<proteinExistence type="predicted"/>
<evidence type="ECO:0008006" key="3">
    <source>
        <dbReference type="Google" id="ProtNLM"/>
    </source>
</evidence>
<accession>A0A8H9IIG3</accession>
<reference evidence="2" key="1">
    <citation type="journal article" date="2019" name="Int. J. Syst. Evol. Microbiol.">
        <title>The Global Catalogue of Microorganisms (GCM) 10K type strain sequencing project: providing services to taxonomists for standard genome sequencing and annotation.</title>
        <authorList>
            <consortium name="The Broad Institute Genomics Platform"/>
            <consortium name="The Broad Institute Genome Sequencing Center for Infectious Disease"/>
            <person name="Wu L."/>
            <person name="Ma J."/>
        </authorList>
    </citation>
    <scope>NUCLEOTIDE SEQUENCE [LARGE SCALE GENOMIC DNA]</scope>
    <source>
        <strain evidence="2">KCTC 42083</strain>
    </source>
</reference>
<name>A0A8H9IIG3_9BURK</name>
<evidence type="ECO:0000313" key="1">
    <source>
        <dbReference type="EMBL" id="GHC41009.1"/>
    </source>
</evidence>
<dbReference type="AlphaFoldDB" id="A0A8H9IIG3"/>
<dbReference type="Pfam" id="PF11161">
    <property type="entry name" value="DUF2944"/>
    <property type="match status" value="1"/>
</dbReference>
<dbReference type="Proteomes" id="UP000608923">
    <property type="component" value="Unassembled WGS sequence"/>
</dbReference>
<organism evidence="1 2">
    <name type="scientific">Alcaligenes pakistanensis</name>
    <dbReference type="NCBI Taxonomy" id="1482717"/>
    <lineage>
        <taxon>Bacteria</taxon>
        <taxon>Pseudomonadati</taxon>
        <taxon>Pseudomonadota</taxon>
        <taxon>Betaproteobacteria</taxon>
        <taxon>Burkholderiales</taxon>
        <taxon>Alcaligenaceae</taxon>
        <taxon>Alcaligenes</taxon>
    </lineage>
</organism>
<dbReference type="RefSeq" id="WP_189391308.1">
    <property type="nucleotide sequence ID" value="NZ_BMZN01000001.1"/>
</dbReference>
<protein>
    <recommendedName>
        <fullName evidence="3">DUF2946 family protein</fullName>
    </recommendedName>
</protein>
<comment type="caution">
    <text evidence="1">The sequence shown here is derived from an EMBL/GenBank/DDBJ whole genome shotgun (WGS) entry which is preliminary data.</text>
</comment>
<keyword evidence="2" id="KW-1185">Reference proteome</keyword>
<evidence type="ECO:0000313" key="2">
    <source>
        <dbReference type="Proteomes" id="UP000608923"/>
    </source>
</evidence>
<sequence length="201" mass="22510">MDAAVIAAMKKWPNVPAVSGYISLDQAGHWRHHPAGAANQHPEQAGERIAHQGLLDFFNRNYQSDKHGRWFIQNGPQRVYIRLDAAPLIVSLAEDRVHLQDHTGRRIQDIHAWYISAEGMLYLRTSVGPALLAGRDIPALLDQLRNQEQEGLDSLDLEQPHHSIGWHLPAYPQACTLTVWSSCVSPAQELAYIVLPEPDPT</sequence>